<evidence type="ECO:0000313" key="3">
    <source>
        <dbReference type="Proteomes" id="UP000502297"/>
    </source>
</evidence>
<keyword evidence="3" id="KW-1185">Reference proteome</keyword>
<dbReference type="AlphaFoldDB" id="A0A6G8RW17"/>
<keyword evidence="1" id="KW-1133">Transmembrane helix</keyword>
<sequence>MNQQIIFGIIGLFLISILVRIIPAFLKNKIKIETIQNIEEHLPISVFITMATYLFITEFQKNSIAAITGFMVIVIMIFFKIQNIIVIVITSILVYLMMNYYFPQHL</sequence>
<feature type="transmembrane region" description="Helical" evidence="1">
    <location>
        <begin position="6"/>
        <end position="26"/>
    </location>
</feature>
<organism evidence="2 3">
    <name type="scientific">Acinetobacter shaoyimingii</name>
    <dbReference type="NCBI Taxonomy" id="2715164"/>
    <lineage>
        <taxon>Bacteria</taxon>
        <taxon>Pseudomonadati</taxon>
        <taxon>Pseudomonadota</taxon>
        <taxon>Gammaproteobacteria</taxon>
        <taxon>Moraxellales</taxon>
        <taxon>Moraxellaceae</taxon>
        <taxon>Acinetobacter</taxon>
    </lineage>
</organism>
<dbReference type="KEGG" id="asha:G8E00_09125"/>
<evidence type="ECO:0000256" key="1">
    <source>
        <dbReference type="SAM" id="Phobius"/>
    </source>
</evidence>
<accession>A0A6G8RW17</accession>
<dbReference type="InterPro" id="IPR008407">
    <property type="entry name" value="Brnchd-chn_aa_trnsp_AzlD"/>
</dbReference>
<keyword evidence="1" id="KW-0472">Membrane</keyword>
<dbReference type="RefSeq" id="WP_166223902.1">
    <property type="nucleotide sequence ID" value="NZ_CP049801.1"/>
</dbReference>
<name>A0A6G8RW17_9GAMM</name>
<dbReference type="Pfam" id="PF05437">
    <property type="entry name" value="AzlD"/>
    <property type="match status" value="1"/>
</dbReference>
<gene>
    <name evidence="2" type="ORF">G8E00_09125</name>
</gene>
<reference evidence="2 3" key="1">
    <citation type="submission" date="2020-03" db="EMBL/GenBank/DDBJ databases">
        <authorList>
            <person name="Zhu W."/>
        </authorList>
    </citation>
    <scope>NUCLEOTIDE SEQUENCE [LARGE SCALE GENOMIC DNA]</scope>
    <source>
        <strain evidence="2 3">323-1</strain>
    </source>
</reference>
<feature type="transmembrane region" description="Helical" evidence="1">
    <location>
        <begin position="84"/>
        <end position="102"/>
    </location>
</feature>
<dbReference type="Proteomes" id="UP000502297">
    <property type="component" value="Chromosome"/>
</dbReference>
<evidence type="ECO:0000313" key="2">
    <source>
        <dbReference type="EMBL" id="QIO06104.1"/>
    </source>
</evidence>
<keyword evidence="1" id="KW-0812">Transmembrane</keyword>
<evidence type="ECO:0008006" key="4">
    <source>
        <dbReference type="Google" id="ProtNLM"/>
    </source>
</evidence>
<proteinExistence type="predicted"/>
<protein>
    <recommendedName>
        <fullName evidence="4">AzlD domain-containing protein</fullName>
    </recommendedName>
</protein>
<feature type="transmembrane region" description="Helical" evidence="1">
    <location>
        <begin position="62"/>
        <end position="79"/>
    </location>
</feature>
<dbReference type="EMBL" id="CP049801">
    <property type="protein sequence ID" value="QIO06104.1"/>
    <property type="molecule type" value="Genomic_DNA"/>
</dbReference>